<dbReference type="Proteomes" id="UP000015105">
    <property type="component" value="Chromosome 4D"/>
</dbReference>
<accession>A0A453ILZ4</accession>
<evidence type="ECO:0000313" key="1">
    <source>
        <dbReference type="EnsemblPlants" id="AET4Gv20599000.1"/>
    </source>
</evidence>
<proteinExistence type="predicted"/>
<protein>
    <submittedName>
        <fullName evidence="1">Uncharacterized protein</fullName>
    </submittedName>
</protein>
<reference evidence="2" key="2">
    <citation type="journal article" date="2017" name="Nat. Plants">
        <title>The Aegilops tauschii genome reveals multiple impacts of transposons.</title>
        <authorList>
            <person name="Zhao G."/>
            <person name="Zou C."/>
            <person name="Li K."/>
            <person name="Wang K."/>
            <person name="Li T."/>
            <person name="Gao L."/>
            <person name="Zhang X."/>
            <person name="Wang H."/>
            <person name="Yang Z."/>
            <person name="Liu X."/>
            <person name="Jiang W."/>
            <person name="Mao L."/>
            <person name="Kong X."/>
            <person name="Jiao Y."/>
            <person name="Jia J."/>
        </authorList>
    </citation>
    <scope>NUCLEOTIDE SEQUENCE [LARGE SCALE GENOMIC DNA]</scope>
    <source>
        <strain evidence="2">cv. AL8/78</strain>
    </source>
</reference>
<sequence>MVIERIRARQRSRVRCLRAGDAKTRFFHLKCNSRRRKNIVARLARRNIMKTEQAHKASLAKSFFVDVLGTTAPATTGLNWERPNLPVHDLSELEQEFTASEIRQAIQDTPLDRASGPDGFTGRFFKAAADIILPNLLLAFHQLRAMNRHGLAGINNANIVVIPKTDGAASMGDFRPINLLNSVPELYTKVLATRLARRIHELISPTQSAFIRGRSIQDNFLFVQGMAIHFHRTKKPALFLKLDLARPSKLCPGPICWIS</sequence>
<keyword evidence="2" id="KW-1185">Reference proteome</keyword>
<dbReference type="PANTHER" id="PTHR19446">
    <property type="entry name" value="REVERSE TRANSCRIPTASES"/>
    <property type="match status" value="1"/>
</dbReference>
<dbReference type="AlphaFoldDB" id="A0A453ILZ4"/>
<evidence type="ECO:0000313" key="2">
    <source>
        <dbReference type="Proteomes" id="UP000015105"/>
    </source>
</evidence>
<reference evidence="1" key="5">
    <citation type="journal article" date="2021" name="G3 (Bethesda)">
        <title>Aegilops tauschii genome assembly Aet v5.0 features greater sequence contiguity and improved annotation.</title>
        <authorList>
            <person name="Wang L."/>
            <person name="Zhu T."/>
            <person name="Rodriguez J.C."/>
            <person name="Deal K.R."/>
            <person name="Dubcovsky J."/>
            <person name="McGuire P.E."/>
            <person name="Lux T."/>
            <person name="Spannagl M."/>
            <person name="Mayer K.F.X."/>
            <person name="Baldrich P."/>
            <person name="Meyers B.C."/>
            <person name="Huo N."/>
            <person name="Gu Y.Q."/>
            <person name="Zhou H."/>
            <person name="Devos K.M."/>
            <person name="Bennetzen J.L."/>
            <person name="Unver T."/>
            <person name="Budak H."/>
            <person name="Gulick P.J."/>
            <person name="Galiba G."/>
            <person name="Kalapos B."/>
            <person name="Nelson D.R."/>
            <person name="Li P."/>
            <person name="You F.M."/>
            <person name="Luo M.C."/>
            <person name="Dvorak J."/>
        </authorList>
    </citation>
    <scope>NUCLEOTIDE SEQUENCE [LARGE SCALE GENOMIC DNA]</scope>
    <source>
        <strain evidence="1">cv. AL8/78</strain>
    </source>
</reference>
<reference evidence="1" key="4">
    <citation type="submission" date="2019-03" db="UniProtKB">
        <authorList>
            <consortium name="EnsemblPlants"/>
        </authorList>
    </citation>
    <scope>IDENTIFICATION</scope>
</reference>
<name>A0A453ILZ4_AEGTS</name>
<reference evidence="2" key="1">
    <citation type="journal article" date="2014" name="Science">
        <title>Ancient hybridizations among the ancestral genomes of bread wheat.</title>
        <authorList>
            <consortium name="International Wheat Genome Sequencing Consortium,"/>
            <person name="Marcussen T."/>
            <person name="Sandve S.R."/>
            <person name="Heier L."/>
            <person name="Spannagl M."/>
            <person name="Pfeifer M."/>
            <person name="Jakobsen K.S."/>
            <person name="Wulff B.B."/>
            <person name="Steuernagel B."/>
            <person name="Mayer K.F."/>
            <person name="Olsen O.A."/>
        </authorList>
    </citation>
    <scope>NUCLEOTIDE SEQUENCE [LARGE SCALE GENOMIC DNA]</scope>
    <source>
        <strain evidence="2">cv. AL8/78</strain>
    </source>
</reference>
<reference evidence="1" key="3">
    <citation type="journal article" date="2017" name="Nature">
        <title>Genome sequence of the progenitor of the wheat D genome Aegilops tauschii.</title>
        <authorList>
            <person name="Luo M.C."/>
            <person name="Gu Y.Q."/>
            <person name="Puiu D."/>
            <person name="Wang H."/>
            <person name="Twardziok S.O."/>
            <person name="Deal K.R."/>
            <person name="Huo N."/>
            <person name="Zhu T."/>
            <person name="Wang L."/>
            <person name="Wang Y."/>
            <person name="McGuire P.E."/>
            <person name="Liu S."/>
            <person name="Long H."/>
            <person name="Ramasamy R.K."/>
            <person name="Rodriguez J.C."/>
            <person name="Van S.L."/>
            <person name="Yuan L."/>
            <person name="Wang Z."/>
            <person name="Xia Z."/>
            <person name="Xiao L."/>
            <person name="Anderson O.D."/>
            <person name="Ouyang S."/>
            <person name="Liang Y."/>
            <person name="Zimin A.V."/>
            <person name="Pertea G."/>
            <person name="Qi P."/>
            <person name="Bennetzen J.L."/>
            <person name="Dai X."/>
            <person name="Dawson M.W."/>
            <person name="Muller H.G."/>
            <person name="Kugler K."/>
            <person name="Rivarola-Duarte L."/>
            <person name="Spannagl M."/>
            <person name="Mayer K.F.X."/>
            <person name="Lu F.H."/>
            <person name="Bevan M.W."/>
            <person name="Leroy P."/>
            <person name="Li P."/>
            <person name="You F.M."/>
            <person name="Sun Q."/>
            <person name="Liu Z."/>
            <person name="Lyons E."/>
            <person name="Wicker T."/>
            <person name="Salzberg S.L."/>
            <person name="Devos K.M."/>
            <person name="Dvorak J."/>
        </authorList>
    </citation>
    <scope>NUCLEOTIDE SEQUENCE [LARGE SCALE GENOMIC DNA]</scope>
    <source>
        <strain evidence="1">cv. AL8/78</strain>
    </source>
</reference>
<organism evidence="1 2">
    <name type="scientific">Aegilops tauschii subsp. strangulata</name>
    <name type="common">Goatgrass</name>
    <dbReference type="NCBI Taxonomy" id="200361"/>
    <lineage>
        <taxon>Eukaryota</taxon>
        <taxon>Viridiplantae</taxon>
        <taxon>Streptophyta</taxon>
        <taxon>Embryophyta</taxon>
        <taxon>Tracheophyta</taxon>
        <taxon>Spermatophyta</taxon>
        <taxon>Magnoliopsida</taxon>
        <taxon>Liliopsida</taxon>
        <taxon>Poales</taxon>
        <taxon>Poaceae</taxon>
        <taxon>BOP clade</taxon>
        <taxon>Pooideae</taxon>
        <taxon>Triticodae</taxon>
        <taxon>Triticeae</taxon>
        <taxon>Triticinae</taxon>
        <taxon>Aegilops</taxon>
    </lineage>
</organism>
<dbReference type="Gramene" id="AET4Gv20599000.1">
    <property type="protein sequence ID" value="AET4Gv20599000.1"/>
    <property type="gene ID" value="AET4Gv20599000"/>
</dbReference>
<dbReference type="EnsemblPlants" id="AET4Gv20599000.1">
    <property type="protein sequence ID" value="AET4Gv20599000.1"/>
    <property type="gene ID" value="AET4Gv20599000"/>
</dbReference>
<dbReference type="STRING" id="200361.A0A453ILZ4"/>